<organism evidence="2 3">
    <name type="scientific">Marasmius tenuissimus</name>
    <dbReference type="NCBI Taxonomy" id="585030"/>
    <lineage>
        <taxon>Eukaryota</taxon>
        <taxon>Fungi</taxon>
        <taxon>Dikarya</taxon>
        <taxon>Basidiomycota</taxon>
        <taxon>Agaricomycotina</taxon>
        <taxon>Agaricomycetes</taxon>
        <taxon>Agaricomycetidae</taxon>
        <taxon>Agaricales</taxon>
        <taxon>Marasmiineae</taxon>
        <taxon>Marasmiaceae</taxon>
        <taxon>Marasmius</taxon>
    </lineage>
</organism>
<dbReference type="EMBL" id="JBBXMP010000068">
    <property type="protein sequence ID" value="KAL0064047.1"/>
    <property type="molecule type" value="Genomic_DNA"/>
</dbReference>
<feature type="compositionally biased region" description="Polar residues" evidence="1">
    <location>
        <begin position="55"/>
        <end position="87"/>
    </location>
</feature>
<reference evidence="2 3" key="1">
    <citation type="submission" date="2024-05" db="EMBL/GenBank/DDBJ databases">
        <title>A draft genome resource for the thread blight pathogen Marasmius tenuissimus strain MS-2.</title>
        <authorList>
            <person name="Yulfo-Soto G.E."/>
            <person name="Baruah I.K."/>
            <person name="Amoako-Attah I."/>
            <person name="Bukari Y."/>
            <person name="Meinhardt L.W."/>
            <person name="Bailey B.A."/>
            <person name="Cohen S.P."/>
        </authorList>
    </citation>
    <scope>NUCLEOTIDE SEQUENCE [LARGE SCALE GENOMIC DNA]</scope>
    <source>
        <strain evidence="2 3">MS-2</strain>
    </source>
</reference>
<accession>A0ABR2ZUQ6</accession>
<feature type="compositionally biased region" description="Low complexity" evidence="1">
    <location>
        <begin position="93"/>
        <end position="103"/>
    </location>
</feature>
<dbReference type="SUPFAM" id="SSF46934">
    <property type="entry name" value="UBA-like"/>
    <property type="match status" value="1"/>
</dbReference>
<evidence type="ECO:0000256" key="1">
    <source>
        <dbReference type="SAM" id="MobiDB-lite"/>
    </source>
</evidence>
<dbReference type="Proteomes" id="UP001437256">
    <property type="component" value="Unassembled WGS sequence"/>
</dbReference>
<keyword evidence="3" id="KW-1185">Reference proteome</keyword>
<dbReference type="InterPro" id="IPR009060">
    <property type="entry name" value="UBA-like_sf"/>
</dbReference>
<feature type="compositionally biased region" description="Low complexity" evidence="1">
    <location>
        <begin position="150"/>
        <end position="171"/>
    </location>
</feature>
<evidence type="ECO:0000313" key="3">
    <source>
        <dbReference type="Proteomes" id="UP001437256"/>
    </source>
</evidence>
<proteinExistence type="predicted"/>
<feature type="compositionally biased region" description="Polar residues" evidence="1">
    <location>
        <begin position="1"/>
        <end position="24"/>
    </location>
</feature>
<feature type="region of interest" description="Disordered" evidence="1">
    <location>
        <begin position="1"/>
        <end position="178"/>
    </location>
</feature>
<name>A0ABR2ZUQ6_9AGAR</name>
<sequence length="238" mass="27349">MSNTPYDFPNYSTSPQYEGTITYNEEQHGDTYGNNTTVGRISRDEYIYRDDRSPPRTQMTETSYAYSTQDSVPPPQYNQHPPQTRSESGGGSSYPHHSQSQYQHQHRQQSATGNVVHNRNKYGDRYGDGTRVEWNSRDRHMNLAPNTPIYTATSHSNSNSTRASTSTYASHPDSGTMKKSKYQWSGSYEQALNDFERDGYSRQDAEQCLKECGYDPERARQRLEHLKARKARTNGRYA</sequence>
<gene>
    <name evidence="2" type="ORF">AAF712_009013</name>
</gene>
<comment type="caution">
    <text evidence="2">The sequence shown here is derived from an EMBL/GenBank/DDBJ whole genome shotgun (WGS) entry which is preliminary data.</text>
</comment>
<protein>
    <recommendedName>
        <fullName evidence="4">UBA domain-containing protein</fullName>
    </recommendedName>
</protein>
<evidence type="ECO:0008006" key="4">
    <source>
        <dbReference type="Google" id="ProtNLM"/>
    </source>
</evidence>
<feature type="compositionally biased region" description="Basic and acidic residues" evidence="1">
    <location>
        <begin position="41"/>
        <end position="54"/>
    </location>
</feature>
<feature type="compositionally biased region" description="Basic and acidic residues" evidence="1">
    <location>
        <begin position="121"/>
        <end position="141"/>
    </location>
</feature>
<evidence type="ECO:0000313" key="2">
    <source>
        <dbReference type="EMBL" id="KAL0064047.1"/>
    </source>
</evidence>